<accession>A0A1X0DS95</accession>
<feature type="region of interest" description="Disordered" evidence="1">
    <location>
        <begin position="1"/>
        <end position="28"/>
    </location>
</feature>
<evidence type="ECO:0000256" key="1">
    <source>
        <dbReference type="SAM" id="MobiDB-lite"/>
    </source>
</evidence>
<dbReference type="AlphaFoldDB" id="A0A1X0DS95"/>
<comment type="caution">
    <text evidence="2">The sequence shown here is derived from an EMBL/GenBank/DDBJ whole genome shotgun (WGS) entry which is preliminary data.</text>
</comment>
<evidence type="ECO:0000313" key="3">
    <source>
        <dbReference type="Proteomes" id="UP000192713"/>
    </source>
</evidence>
<organism evidence="2 3">
    <name type="scientific">Mycolicibacter kumamotonensis</name>
    <dbReference type="NCBI Taxonomy" id="354243"/>
    <lineage>
        <taxon>Bacteria</taxon>
        <taxon>Bacillati</taxon>
        <taxon>Actinomycetota</taxon>
        <taxon>Actinomycetes</taxon>
        <taxon>Mycobacteriales</taxon>
        <taxon>Mycobacteriaceae</taxon>
        <taxon>Mycolicibacter</taxon>
    </lineage>
</organism>
<dbReference type="EMBL" id="MVHU01000061">
    <property type="protein sequence ID" value="ORA75245.1"/>
    <property type="molecule type" value="Genomic_DNA"/>
</dbReference>
<sequence>MEEGHAVGDETECEPVNSPPRREALRSPAALPGMSSVADQLIGRAGAAGAGMKFDFLVGSPALRSVMDAATTSVSETVSSISKLIGGDRLTQVGAADAAFKLTDLWATQPGRAWGELHGGPGLGAKLAPGLGSHIAGSATPAWKALQPPLSDLAKSFLPAGPQSSVVSALTAGLSGKGLADLHLGSFAGLDVGSLPRFSLTDHLQNGKVPGFSNDEWPSWSKRLRTSVFDGVTSAVHSQGLSSWMQTTHRAAMDALWRAPEQSIATMLQSFSVLADHGVAWGWQGLRTALRARRAVLCGDVAAVVRFLKEVLGFKWTPATLVDAASAVLLEEAAWLPGELEVDEDVCPRIRQLTIREHRNFRLIGETELCGRSVESLDRKVKLSQDESSGVSLVDMVPAPPLPAGVDDISDPRLVWLISRLTERERKILRMKAQEGRTWADAAVSCGEAPKAGEDLRRKVKRLGRTAEGTVSVVSTRAVS</sequence>
<gene>
    <name evidence="2" type="ORF">BST28_22170</name>
</gene>
<proteinExistence type="predicted"/>
<evidence type="ECO:0000313" key="2">
    <source>
        <dbReference type="EMBL" id="ORA75245.1"/>
    </source>
</evidence>
<protein>
    <submittedName>
        <fullName evidence="2">Uncharacterized protein</fullName>
    </submittedName>
</protein>
<name>A0A1X0DS95_9MYCO</name>
<reference evidence="2 3" key="1">
    <citation type="submission" date="2017-02" db="EMBL/GenBank/DDBJ databases">
        <title>The new phylogeny of genus Mycobacterium.</title>
        <authorList>
            <person name="Tortoli E."/>
            <person name="Trovato A."/>
            <person name="Cirillo D.M."/>
        </authorList>
    </citation>
    <scope>NUCLEOTIDE SEQUENCE [LARGE SCALE GENOMIC DNA]</scope>
    <source>
        <strain evidence="2 3">DSM 45093</strain>
    </source>
</reference>
<dbReference type="Proteomes" id="UP000192713">
    <property type="component" value="Unassembled WGS sequence"/>
</dbReference>